<evidence type="ECO:0000256" key="1">
    <source>
        <dbReference type="SAM" id="SignalP"/>
    </source>
</evidence>
<dbReference type="AlphaFoldDB" id="A0A6A4VE88"/>
<sequence length="310" mass="33014">MRAALLIGLLAVAGLGTAQPTAEQSADEATQQLPRAAKMGEARADYYAKKYADHPRKSSSSITEKHVIGRPYVTTYEDISEDYSPYLDDGEDIGNSVRGNETARFFGLSTSSQDLQLGLQFTVPFLSIPLGSLMGQYADWSTMLSVNWPSLLALGLTVLLAMVAVPWLVGQLGGTTSGLPSFLNLSNLGKMAGYGRADDGEETTTGLMARLDDTLAQYDIDSTACMQRGVCTYVREAALSVKEGHAESHDLLLEGLVSNSYVNSWLNGTSILEAAEAGRSGANCAATFVKCPLTANSVYLALAKFIGNTV</sequence>
<accession>A0A6A4VE88</accession>
<reference evidence="2 3" key="1">
    <citation type="submission" date="2019-07" db="EMBL/GenBank/DDBJ databases">
        <title>Draft genome assembly of a fouling barnacle, Amphibalanus amphitrite (Darwin, 1854): The first reference genome for Thecostraca.</title>
        <authorList>
            <person name="Kim W."/>
        </authorList>
    </citation>
    <scope>NUCLEOTIDE SEQUENCE [LARGE SCALE GENOMIC DNA]</scope>
    <source>
        <strain evidence="2">SNU_AA5</strain>
        <tissue evidence="2">Soma without cirri and trophi</tissue>
    </source>
</reference>
<name>A0A6A4VE88_AMPAM</name>
<keyword evidence="3" id="KW-1185">Reference proteome</keyword>
<organism evidence="2 3">
    <name type="scientific">Amphibalanus amphitrite</name>
    <name type="common">Striped barnacle</name>
    <name type="synonym">Balanus amphitrite</name>
    <dbReference type="NCBI Taxonomy" id="1232801"/>
    <lineage>
        <taxon>Eukaryota</taxon>
        <taxon>Metazoa</taxon>
        <taxon>Ecdysozoa</taxon>
        <taxon>Arthropoda</taxon>
        <taxon>Crustacea</taxon>
        <taxon>Multicrustacea</taxon>
        <taxon>Cirripedia</taxon>
        <taxon>Thoracica</taxon>
        <taxon>Thoracicalcarea</taxon>
        <taxon>Balanomorpha</taxon>
        <taxon>Balanoidea</taxon>
        <taxon>Balanidae</taxon>
        <taxon>Amphibalaninae</taxon>
        <taxon>Amphibalanus</taxon>
    </lineage>
</organism>
<proteinExistence type="predicted"/>
<protein>
    <submittedName>
        <fullName evidence="2">Uncharacterized protein</fullName>
    </submittedName>
</protein>
<dbReference type="EMBL" id="VIIS01001881">
    <property type="protein sequence ID" value="KAF0291439.1"/>
    <property type="molecule type" value="Genomic_DNA"/>
</dbReference>
<feature type="signal peptide" evidence="1">
    <location>
        <begin position="1"/>
        <end position="18"/>
    </location>
</feature>
<evidence type="ECO:0000313" key="3">
    <source>
        <dbReference type="Proteomes" id="UP000440578"/>
    </source>
</evidence>
<dbReference type="Proteomes" id="UP000440578">
    <property type="component" value="Unassembled WGS sequence"/>
</dbReference>
<dbReference type="OrthoDB" id="6356735at2759"/>
<keyword evidence="1" id="KW-0732">Signal</keyword>
<gene>
    <name evidence="2" type="ORF">FJT64_010447</name>
</gene>
<evidence type="ECO:0000313" key="2">
    <source>
        <dbReference type="EMBL" id="KAF0291439.1"/>
    </source>
</evidence>
<dbReference type="InterPro" id="IPR006631">
    <property type="entry name" value="DM4_12"/>
</dbReference>
<feature type="chain" id="PRO_5025568155" evidence="1">
    <location>
        <begin position="19"/>
        <end position="310"/>
    </location>
</feature>
<dbReference type="Pfam" id="PF07841">
    <property type="entry name" value="DM4_12"/>
    <property type="match status" value="1"/>
</dbReference>
<comment type="caution">
    <text evidence="2">The sequence shown here is derived from an EMBL/GenBank/DDBJ whole genome shotgun (WGS) entry which is preliminary data.</text>
</comment>